<evidence type="ECO:0000313" key="1">
    <source>
        <dbReference type="EMBL" id="PMD62373.1"/>
    </source>
</evidence>
<name>A0A2J6TH80_9HELO</name>
<protein>
    <recommendedName>
        <fullName evidence="3">Fungal N-terminal domain-containing protein</fullName>
    </recommendedName>
</protein>
<dbReference type="STRING" id="1095630.A0A2J6TH80"/>
<dbReference type="EMBL" id="KZ613783">
    <property type="protein sequence ID" value="PMD62373.1"/>
    <property type="molecule type" value="Genomic_DNA"/>
</dbReference>
<accession>A0A2J6TH80</accession>
<dbReference type="AlphaFoldDB" id="A0A2J6TH80"/>
<dbReference type="RefSeq" id="XP_024739277.1">
    <property type="nucleotide sequence ID" value="XM_024873207.1"/>
</dbReference>
<organism evidence="1 2">
    <name type="scientific">Hyaloscypha bicolor E</name>
    <dbReference type="NCBI Taxonomy" id="1095630"/>
    <lineage>
        <taxon>Eukaryota</taxon>
        <taxon>Fungi</taxon>
        <taxon>Dikarya</taxon>
        <taxon>Ascomycota</taxon>
        <taxon>Pezizomycotina</taxon>
        <taxon>Leotiomycetes</taxon>
        <taxon>Helotiales</taxon>
        <taxon>Hyaloscyphaceae</taxon>
        <taxon>Hyaloscypha</taxon>
        <taxon>Hyaloscypha bicolor</taxon>
    </lineage>
</organism>
<proteinExistence type="predicted"/>
<evidence type="ECO:0008006" key="3">
    <source>
        <dbReference type="Google" id="ProtNLM"/>
    </source>
</evidence>
<dbReference type="Proteomes" id="UP000235371">
    <property type="component" value="Unassembled WGS sequence"/>
</dbReference>
<dbReference type="OrthoDB" id="3045089at2759"/>
<sequence length="257" mass="28995">MSLNLTLGDFVATASLAHQLYKDIYLVARGAPEELKLLKSEIGVLALSIDLLTQEVKDENSTLVRAGETRMRMVEEVLTQANATLKELEAFAKKHDFTALGSKEKGKRIWDRVKFSLEVKSVDALRTKITRHNTTMNLLLTSAGNSSLERIERLNDRMLNSIGNIQGMICNPKLSGITEKSYQALLSKAFMKEAEVSRRWVAIGFDEWIQAGRWWLLKAQSTLYTDSDTKIIPPQAFADLLKASFILIDIFPQHPQR</sequence>
<feature type="non-terminal residue" evidence="1">
    <location>
        <position position="257"/>
    </location>
</feature>
<evidence type="ECO:0000313" key="2">
    <source>
        <dbReference type="Proteomes" id="UP000235371"/>
    </source>
</evidence>
<reference evidence="1 2" key="1">
    <citation type="submission" date="2016-04" db="EMBL/GenBank/DDBJ databases">
        <title>A degradative enzymes factory behind the ericoid mycorrhizal symbiosis.</title>
        <authorList>
            <consortium name="DOE Joint Genome Institute"/>
            <person name="Martino E."/>
            <person name="Morin E."/>
            <person name="Grelet G."/>
            <person name="Kuo A."/>
            <person name="Kohler A."/>
            <person name="Daghino S."/>
            <person name="Barry K."/>
            <person name="Choi C."/>
            <person name="Cichocki N."/>
            <person name="Clum A."/>
            <person name="Copeland A."/>
            <person name="Hainaut M."/>
            <person name="Haridas S."/>
            <person name="Labutti K."/>
            <person name="Lindquist E."/>
            <person name="Lipzen A."/>
            <person name="Khouja H.-R."/>
            <person name="Murat C."/>
            <person name="Ohm R."/>
            <person name="Olson A."/>
            <person name="Spatafora J."/>
            <person name="Veneault-Fourrey C."/>
            <person name="Henrissat B."/>
            <person name="Grigoriev I."/>
            <person name="Martin F."/>
            <person name="Perotto S."/>
        </authorList>
    </citation>
    <scope>NUCLEOTIDE SEQUENCE [LARGE SCALE GENOMIC DNA]</scope>
    <source>
        <strain evidence="1 2">E</strain>
    </source>
</reference>
<gene>
    <name evidence="1" type="ORF">K444DRAFT_491252</name>
</gene>
<dbReference type="GeneID" id="36581287"/>
<dbReference type="InParanoid" id="A0A2J6TH80"/>
<keyword evidence="2" id="KW-1185">Reference proteome</keyword>